<dbReference type="EMBL" id="MWIP01000005">
    <property type="protein sequence ID" value="KAF1686733.1"/>
    <property type="molecule type" value="Genomic_DNA"/>
</dbReference>
<comment type="caution">
    <text evidence="2">The sequence shown here is derived from an EMBL/GenBank/DDBJ whole genome shotgun (WGS) entry which is preliminary data.</text>
</comment>
<feature type="chain" id="PRO_5031036355" description="DUF3016 domain-containing protein" evidence="1">
    <location>
        <begin position="22"/>
        <end position="184"/>
    </location>
</feature>
<gene>
    <name evidence="2" type="ORF">B1992_07475</name>
</gene>
<evidence type="ECO:0008006" key="4">
    <source>
        <dbReference type="Google" id="ProtNLM"/>
    </source>
</evidence>
<accession>A0A7V8K760</accession>
<dbReference type="Pfam" id="PF11454">
    <property type="entry name" value="DUF3016"/>
    <property type="match status" value="1"/>
</dbReference>
<feature type="signal peptide" evidence="1">
    <location>
        <begin position="1"/>
        <end position="21"/>
    </location>
</feature>
<dbReference type="RefSeq" id="WP_162310854.1">
    <property type="nucleotide sequence ID" value="NZ_JACHGU010000001.1"/>
</dbReference>
<proteinExistence type="predicted"/>
<sequence length="184" mass="21051">MKRLPITALLLVLSASLPALAATPRVTDPDLPRALPQEGPVSVSWTDPAQFSELRFSGNRWEADRGDWVNQLAEYLQDRASKRLPDGQRMDVTITDIQRAGRYEPWRGIQMDSVRILRDTYPPRMTVNVRITDADGQVLEEGERKLYDTNYLMNGSVGNTDPLRHEKRMIDDWLRRELPAPPRA</sequence>
<evidence type="ECO:0000313" key="2">
    <source>
        <dbReference type="EMBL" id="KAF1686733.1"/>
    </source>
</evidence>
<organism evidence="2 3">
    <name type="scientific">Pseudoxanthomonas broegbernensis</name>
    <dbReference type="NCBI Taxonomy" id="83619"/>
    <lineage>
        <taxon>Bacteria</taxon>
        <taxon>Pseudomonadati</taxon>
        <taxon>Pseudomonadota</taxon>
        <taxon>Gammaproteobacteria</taxon>
        <taxon>Lysobacterales</taxon>
        <taxon>Lysobacteraceae</taxon>
        <taxon>Pseudoxanthomonas</taxon>
    </lineage>
</organism>
<dbReference type="InterPro" id="IPR021557">
    <property type="entry name" value="DUF3016"/>
</dbReference>
<evidence type="ECO:0000256" key="1">
    <source>
        <dbReference type="SAM" id="SignalP"/>
    </source>
</evidence>
<name>A0A7V8K760_9GAMM</name>
<dbReference type="Proteomes" id="UP000462066">
    <property type="component" value="Unassembled WGS sequence"/>
</dbReference>
<keyword evidence="1" id="KW-0732">Signal</keyword>
<dbReference type="AlphaFoldDB" id="A0A7V8K760"/>
<keyword evidence="3" id="KW-1185">Reference proteome</keyword>
<protein>
    <recommendedName>
        <fullName evidence="4">DUF3016 domain-containing protein</fullName>
    </recommendedName>
</protein>
<evidence type="ECO:0000313" key="3">
    <source>
        <dbReference type="Proteomes" id="UP000462066"/>
    </source>
</evidence>
<reference evidence="2 3" key="1">
    <citation type="submission" date="2017-10" db="EMBL/GenBank/DDBJ databases">
        <title>Whole genome sequencing of Pseudoxanthomonas broegbernensis DSM 12573(T).</title>
        <authorList>
            <person name="Kumar S."/>
            <person name="Bansal K."/>
            <person name="Kaur A."/>
            <person name="Patil P."/>
            <person name="Sharma S."/>
            <person name="Patil P.B."/>
        </authorList>
    </citation>
    <scope>NUCLEOTIDE SEQUENCE [LARGE SCALE GENOMIC DNA]</scope>
    <source>
        <strain evidence="2 3">DSM 12573</strain>
    </source>
</reference>